<feature type="region of interest" description="Disordered" evidence="1">
    <location>
        <begin position="3262"/>
        <end position="3303"/>
    </location>
</feature>
<feature type="compositionally biased region" description="Basic and acidic residues" evidence="1">
    <location>
        <begin position="1580"/>
        <end position="1612"/>
    </location>
</feature>
<feature type="compositionally biased region" description="Polar residues" evidence="1">
    <location>
        <begin position="2771"/>
        <end position="2798"/>
    </location>
</feature>
<feature type="region of interest" description="Disordered" evidence="1">
    <location>
        <begin position="1887"/>
        <end position="2000"/>
    </location>
</feature>
<evidence type="ECO:0000256" key="1">
    <source>
        <dbReference type="SAM" id="MobiDB-lite"/>
    </source>
</evidence>
<feature type="compositionally biased region" description="Polar residues" evidence="1">
    <location>
        <begin position="2239"/>
        <end position="2250"/>
    </location>
</feature>
<dbReference type="InterPro" id="IPR017956">
    <property type="entry name" value="AT_hook_DNA-bd_motif"/>
</dbReference>
<feature type="compositionally biased region" description="Polar residues" evidence="1">
    <location>
        <begin position="3099"/>
        <end position="3110"/>
    </location>
</feature>
<feature type="region of interest" description="Disordered" evidence="1">
    <location>
        <begin position="3324"/>
        <end position="3352"/>
    </location>
</feature>
<feature type="region of interest" description="Disordered" evidence="1">
    <location>
        <begin position="2746"/>
        <end position="2800"/>
    </location>
</feature>
<feature type="region of interest" description="Disordered" evidence="1">
    <location>
        <begin position="929"/>
        <end position="950"/>
    </location>
</feature>
<feature type="compositionally biased region" description="Basic residues" evidence="1">
    <location>
        <begin position="1568"/>
        <end position="1579"/>
    </location>
</feature>
<feature type="compositionally biased region" description="Basic and acidic residues" evidence="1">
    <location>
        <begin position="2142"/>
        <end position="2156"/>
    </location>
</feature>
<feature type="region of interest" description="Disordered" evidence="1">
    <location>
        <begin position="2137"/>
        <end position="2218"/>
    </location>
</feature>
<feature type="compositionally biased region" description="Polar residues" evidence="1">
    <location>
        <begin position="590"/>
        <end position="599"/>
    </location>
</feature>
<feature type="compositionally biased region" description="Basic residues" evidence="1">
    <location>
        <begin position="2431"/>
        <end position="2443"/>
    </location>
</feature>
<protein>
    <recommendedName>
        <fullName evidence="2">C2H2-type domain-containing protein</fullName>
    </recommendedName>
</protein>
<dbReference type="PROSITE" id="PS00028">
    <property type="entry name" value="ZINC_FINGER_C2H2_1"/>
    <property type="match status" value="2"/>
</dbReference>
<feature type="compositionally biased region" description="Basic residues" evidence="1">
    <location>
        <begin position="2074"/>
        <end position="2086"/>
    </location>
</feature>
<feature type="region of interest" description="Disordered" evidence="1">
    <location>
        <begin position="1672"/>
        <end position="1746"/>
    </location>
</feature>
<feature type="region of interest" description="Disordered" evidence="1">
    <location>
        <begin position="2819"/>
        <end position="2849"/>
    </location>
</feature>
<feature type="compositionally biased region" description="Low complexity" evidence="1">
    <location>
        <begin position="3274"/>
        <end position="3285"/>
    </location>
</feature>
<name>A0ABY7G275_MYAAR</name>
<feature type="compositionally biased region" description="Polar residues" evidence="1">
    <location>
        <begin position="1790"/>
        <end position="1802"/>
    </location>
</feature>
<sequence>MAYPGQNGSAGQLPLFIGLSPASGHPVNPPELSLQIPQESVLPVLNPAIQGSLETSLFPGLGKSPLGAQTHYGAPIPVMAVAPFQPKSSTPPTPTVPSKSLKGQGLCLSSTDILNVPSQNAIYSPPGNMPVHVAQMTQYSSFSSSSSHTSNISQPTPYLGPLQCIGSQSSSAAQSTPPIISPRSHNSTATMPGPPPLQRMAPGNATSPKIHQDLIPILPAPKIQQEIFTSCFNLPNPNDSPSKLVSSSRVSAPGSEMKTPMVADMVTPFRSPSLGQKVSSNLMEIRNRSWDPQLRIENVYSKRLTLFEILLVIEKKGLETFIASYEPVNKDFSRAMTMYRSCKLHNVTGVKANITEKFYESLVSSHISVYEVQVFKEKVKDTQSAYQKKQLKSPTLAWEKWIPPKDLLKEKVTATPDKSSGWRTEKVPVNNIDTNPSVHIISKCHGVSEGMSTIEARSVQDSTFGNAAGAPSEIEMIQKAFSLNVGNTELNVEKTQVNVGKTHLSVSNTQMHLGNPLMTVGKTQDTFQPKRGRGRRKRLAGSVNTQNQMEIPGNTQLVPSLPESERIKQAFVLHPSTTSANSRAPAKPIETTQCKTTEQVSRKKGTSNNSKPPAEVTIDLTEEENTQQAIEENIQHLIEENAEKINTETSSVKGKDKDIELEKSNLCGEENGNRSISYEPELVQIDLNTCYLCGEMFRDSPESRCIWAHIREKHVPENKLKEINDNVLFCTHCFKEAPDFGALEKHEREVHLLDKHCFFCGLSIPGTFSIINQEDTEYWKHVIQCHCILQVCGNCDGKFTTLNGFHEHCKESGHNPGKTDSTQGNFLICPFCQIKYVSRKSLVCHLSTIHLLEDKPDKDSLFNTKYKCIACESNFLTQEALDFHLSLTAKDVAKAPVCEEKTVLQFANAVVTKRLEDKESEKARKMAKFAEKEAKRESERRAAAVKKTESQKYKRKNLTLKEQKVNLANNVVDKGEKGKTMRFTSVLTSENNAKKTTKTSNIPKKYTEEDRLKRYSIMFDCFLKILSSCMLKESPPISDKLNAKTFLQAVQYVDTSVDVNEVDSSFDCMMDEVFCVVNKGKMAFSFKYSLCASCYGCMIDFEAFPTADIFKKAMGIIVERAAIEVLQIDPTGSRLSNAEYFLQVCLVVSRTYGVSKDLKKLGIPHLEMSNALMRNINHVKKQLNLEITVYDSTIVDPYTDRRTKPIEIEPNVDASFQHLDYEPFEIPENIKGDKHKYRQFVIKHVASQMFMMLRANPDLMKSKTFLQAVQLIDKTVDYNEVEHSFHDVMDHMVWTVNAAGQDYIFTYSLCAVSYYCRIDFTKVSSVEILKKIVQVIYHQTVMVVFEGDNFSSVLENVVEMLQLCFIVSRSDDVHNQFNQMGIAPLEMSEEILTSIKELQLKLKLNKVGIYDPRKDITMPSLYKFSAALPQHERQQLLLPSAQISMGSVQLHSMPVLAVQPSPVQMFSQNTQLQHLGVPVQSTFVQIQQVPVQMQPPVLQVQPPAFQLFAETQILQIENNVEPPVLHAQTRLQQSWIEPASKPVNQTENSTAKVNKQVPFSRLKYKSVIKNWRNKKKKHTDKGQKREQVEKGKKKELNEKGQKKEQDEKGQKKEKYRKIAPKIQVDKGKRKEPNEKISPKVRDKTPSEMCEFTPSKILNVTPGYEKMNEGKKCKIFDEKEIQETSQKKEDDVTESKSKKGRRHRRNSRQEGMKEASSVYKYYAEHAKQSGEYDDSTPRKSLRERKSRNYNENNETFWYFSDDDLVGEFDGLFELEDEEDRNWKPSGCASKLNVQPSLDGNDSDTIPAIESDVELPNKSDEFTSDNFGEDESEKNLDKSEKLTDKSEELTSKSEQFTDKSEELTGESEQFIDKSVKLTDKTEKITAKSVKFTDTIEKNKENSEKLTHNSETLTDKSEKFTDKSDQSINESDKFTDKTEKFTSITQKRKRKEDDKENEKEDGNKSKRTKTEKEADFPINQKQATKVAQSSKSQHSSPKRKSEKISQEWCIEFKKRLVVEAFGAQSERIRKRLLKDDDVKQMVFDDRIKCCFVKLIKIDGGFDVIEGSTADDVNVAGPKRRGRGRPKKKSYHEVHEHDRVVTDKPMHINEGDKKVNKEPMKINQADKEVIENPMKIHEVDNAVNEKPMKIVDKEMSEEPVKKKRGRKPKQAVQSLQEGEKNKAEETKKERKLSPKSSLPLADIKASTSNGVETNISTTSSNEFDMKKEELYVDITSSTKEKNQQGQHAKPTSNMKVKKNRKRRRIAKSSTDMKSMCDVPPSLITNSPNPPQPNQPIPPTTSQLLIPFAQPSYSPVQTVANGQLLVPIPSSASTVLKQPSSTLIQAPLIQSVLPMPANHSPNLTFQTGIIPMAQMSAASNGQSAVTSGVGQNNYIQKLSNILQAPSQAVTTTGNNVNNTNIANLTTMSVVQSSSNRTRRRGRPPKHRPILPATTAGGSLPIPLLPLTQSKTVMLAQPQTLINTTTICTGSRMSASPAKTDQLIRINPLINVKKEKHDNSDDTTKTVSESCVPNDVEQLRQQYLTQSITERSDPSLRGSPGKVCWTPEKKQINDPNQQVKINPLINIKKEHMDKGYESMQQKGLEEKSGQNSVSKTNRQGVSAPSSLSTEGNFVITKANSSLPTSGKNIPVMLSLDQQVKINPLINVKKEHLDNGYEVSQQKALTGGKSETDMRKCIEKSAICQPISSTSGSSVNTTANNSVAAISQNKPAMLSSDQQVKINPLINVKKEHLENVHDRSRQTGLSGECDQPGIGKINGQSKSSQPAITNSTKARSQSKSTSIHVDQQVKINPLINIKKEHLDKGYEKSQQNGLGGEKDGLSASSQQILSTTENTSHTTRANISIPCCQSNSAILPPDQIININPLINVKKEKYDKEYEKNQRSLPQPAGNVGVHSSQEKSNAVATFSMSDGASHASLLQIPHLVSSANINTSSEIKPCDSSQTNQISHVQSSSTMFLNKSVLGNNAKQMHQPYSNIKINPLINIKKEKHDKGYEKQSPRAGPAFQAKVNTQLSTSSVVTQSTKSVLSPVEFGVNYQSRELNIAQGNSGKTTQSPAQAKKSYGPQVDQHVKINPLINIKKEKYDNEYQTNRQPTNAVQPLHKGVSMSRSSIQSQSIVSESSHSLQLSSGSSGQKNSTTESRKILPPENIVKINPLINIKKEKHDGRYKDRLTAIGLGRPSKAMLQSTRACIPVMSGGRSLNASSTTSVSTTFTSYTQPVSNSSPSCTSKQGDHSQIKINPLVNIKKEQHDAGYRQAQSKYTAQSRTSQSTTSKGIVSGTSNISQQAKTLPDQQIKINPLLNIKKEHIDQQNNKANPNCSVQPSTLSSQSRPKFSLGNQHNGYPRSPVEAMGQGQMIAHIPRPTQPDLAPLGGETPPKVYLILNITCETATGVSFVFNTTGETPPGVSLSLPQSRPQHASALMNLQALSGNQAPVLQALSGNKQPAHSLNQFGEKLGIIISECYSKCVKLLGFQIPPMTLSSQFSPRRSQQPVSQLHQAFRLSPGSSQSQPILQLSPGIDQSQLLFQQPVQTNQLPSFLQKQATGQSNASVLPQQGNSQSQEVDTFLDVQAKLLYQLFQSKSQCP</sequence>
<accession>A0ABY7G275</accession>
<feature type="region of interest" description="Disordered" evidence="1">
    <location>
        <begin position="2589"/>
        <end position="2621"/>
    </location>
</feature>
<feature type="compositionally biased region" description="Polar residues" evidence="1">
    <location>
        <begin position="2603"/>
        <end position="2621"/>
    </location>
</feature>
<evidence type="ECO:0000259" key="2">
    <source>
        <dbReference type="PROSITE" id="PS00028"/>
    </source>
</evidence>
<feature type="compositionally biased region" description="Polar residues" evidence="1">
    <location>
        <begin position="3057"/>
        <end position="3069"/>
    </location>
</feature>
<feature type="compositionally biased region" description="Basic and acidic residues" evidence="1">
    <location>
        <begin position="1891"/>
        <end position="1937"/>
    </location>
</feature>
<feature type="compositionally biased region" description="Basic and acidic residues" evidence="1">
    <location>
        <begin position="1672"/>
        <end position="1696"/>
    </location>
</feature>
<feature type="compositionally biased region" description="Basic and acidic residues" evidence="1">
    <location>
        <begin position="1623"/>
        <end position="1645"/>
    </location>
</feature>
<dbReference type="Proteomes" id="UP001164746">
    <property type="component" value="Chromosome 15"/>
</dbReference>
<feature type="compositionally biased region" description="Basic and acidic residues" evidence="1">
    <location>
        <begin position="1831"/>
        <end position="1860"/>
    </location>
</feature>
<dbReference type="SMART" id="SM00355">
    <property type="entry name" value="ZnF_C2H2"/>
    <property type="match status" value="5"/>
</dbReference>
<dbReference type="SMART" id="SM00384">
    <property type="entry name" value="AT_hook"/>
    <property type="match status" value="3"/>
</dbReference>
<feature type="region of interest" description="Disordered" evidence="1">
    <location>
        <begin position="2071"/>
        <end position="2091"/>
    </location>
</feature>
<feature type="region of interest" description="Disordered" evidence="1">
    <location>
        <begin position="3227"/>
        <end position="3246"/>
    </location>
</feature>
<feature type="domain" description="C2H2-type" evidence="2">
    <location>
        <begin position="792"/>
        <end position="814"/>
    </location>
</feature>
<proteinExistence type="predicted"/>
<feature type="region of interest" description="Disordered" evidence="1">
    <location>
        <begin position="1568"/>
        <end position="1648"/>
    </location>
</feature>
<keyword evidence="4" id="KW-1185">Reference proteome</keyword>
<feature type="region of interest" description="Disordered" evidence="1">
    <location>
        <begin position="3057"/>
        <end position="3077"/>
    </location>
</feature>
<feature type="compositionally biased region" description="Pro residues" evidence="1">
    <location>
        <begin position="2283"/>
        <end position="2294"/>
    </location>
</feature>
<feature type="compositionally biased region" description="Low complexity" evidence="1">
    <location>
        <begin position="3118"/>
        <end position="3149"/>
    </location>
</feature>
<organism evidence="3 4">
    <name type="scientific">Mya arenaria</name>
    <name type="common">Soft-shell clam</name>
    <dbReference type="NCBI Taxonomy" id="6604"/>
    <lineage>
        <taxon>Eukaryota</taxon>
        <taxon>Metazoa</taxon>
        <taxon>Spiralia</taxon>
        <taxon>Lophotrochozoa</taxon>
        <taxon>Mollusca</taxon>
        <taxon>Bivalvia</taxon>
        <taxon>Autobranchia</taxon>
        <taxon>Heteroconchia</taxon>
        <taxon>Euheterodonta</taxon>
        <taxon>Imparidentia</taxon>
        <taxon>Neoheterodontei</taxon>
        <taxon>Myida</taxon>
        <taxon>Myoidea</taxon>
        <taxon>Myidae</taxon>
        <taxon>Mya</taxon>
    </lineage>
</organism>
<feature type="compositionally biased region" description="Basic and acidic residues" evidence="1">
    <location>
        <begin position="2173"/>
        <end position="2188"/>
    </location>
</feature>
<feature type="region of interest" description="Disordered" evidence="1">
    <location>
        <begin position="142"/>
        <end position="209"/>
    </location>
</feature>
<feature type="region of interest" description="Disordered" evidence="1">
    <location>
        <begin position="576"/>
        <end position="615"/>
    </location>
</feature>
<feature type="compositionally biased region" description="Basic residues" evidence="1">
    <location>
        <begin position="2251"/>
        <end position="2262"/>
    </location>
</feature>
<dbReference type="InterPro" id="IPR013087">
    <property type="entry name" value="Znf_C2H2_type"/>
</dbReference>
<reference evidence="3" key="1">
    <citation type="submission" date="2022-11" db="EMBL/GenBank/DDBJ databases">
        <title>Centuries of genome instability and evolution in soft-shell clam transmissible cancer (bioRxiv).</title>
        <authorList>
            <person name="Hart S.F.M."/>
            <person name="Yonemitsu M.A."/>
            <person name="Giersch R.M."/>
            <person name="Beal B.F."/>
            <person name="Arriagada G."/>
            <person name="Davis B.W."/>
            <person name="Ostrander E.A."/>
            <person name="Goff S.P."/>
            <person name="Metzger M.J."/>
        </authorList>
    </citation>
    <scope>NUCLEOTIDE SEQUENCE</scope>
    <source>
        <strain evidence="3">MELC-2E11</strain>
        <tissue evidence="3">Siphon/mantle</tissue>
    </source>
</reference>
<feature type="compositionally biased region" description="Polar residues" evidence="1">
    <location>
        <begin position="2201"/>
        <end position="2218"/>
    </location>
</feature>
<feature type="region of interest" description="Disordered" evidence="1">
    <location>
        <begin position="2425"/>
        <end position="2451"/>
    </location>
</feature>
<feature type="compositionally biased region" description="Polar residues" evidence="1">
    <location>
        <begin position="2835"/>
        <end position="2849"/>
    </location>
</feature>
<dbReference type="EMBL" id="CP111026">
    <property type="protein sequence ID" value="WAR28555.1"/>
    <property type="molecule type" value="Genomic_DNA"/>
</dbReference>
<feature type="compositionally biased region" description="Polar residues" evidence="1">
    <location>
        <begin position="3286"/>
        <end position="3303"/>
    </location>
</feature>
<feature type="region of interest" description="Disordered" evidence="1">
    <location>
        <begin position="2233"/>
        <end position="2295"/>
    </location>
</feature>
<evidence type="ECO:0000313" key="4">
    <source>
        <dbReference type="Proteomes" id="UP001164746"/>
    </source>
</evidence>
<feature type="compositionally biased region" description="Low complexity" evidence="1">
    <location>
        <begin position="167"/>
        <end position="178"/>
    </location>
</feature>
<feature type="compositionally biased region" description="Polar residues" evidence="1">
    <location>
        <begin position="3230"/>
        <end position="3242"/>
    </location>
</feature>
<feature type="region of interest" description="Disordered" evidence="1">
    <location>
        <begin position="3094"/>
        <end position="3158"/>
    </location>
</feature>
<feature type="compositionally biased region" description="Basic and acidic residues" evidence="1">
    <location>
        <begin position="1948"/>
        <end position="1972"/>
    </location>
</feature>
<feature type="region of interest" description="Disordered" evidence="1">
    <location>
        <begin position="1776"/>
        <end position="1866"/>
    </location>
</feature>
<feature type="compositionally biased region" description="Polar residues" evidence="1">
    <location>
        <begin position="1976"/>
        <end position="1992"/>
    </location>
</feature>
<evidence type="ECO:0000313" key="3">
    <source>
        <dbReference type="EMBL" id="WAR28555.1"/>
    </source>
</evidence>
<feature type="domain" description="C2H2-type" evidence="2">
    <location>
        <begin position="829"/>
        <end position="850"/>
    </location>
</feature>
<feature type="compositionally biased region" description="Low complexity" evidence="1">
    <location>
        <begin position="142"/>
        <end position="153"/>
    </location>
</feature>
<gene>
    <name evidence="3" type="ORF">MAR_014259</name>
</gene>